<organism evidence="2 3">
    <name type="scientific">Marinobacter similis</name>
    <dbReference type="NCBI Taxonomy" id="1420916"/>
    <lineage>
        <taxon>Bacteria</taxon>
        <taxon>Pseudomonadati</taxon>
        <taxon>Pseudomonadota</taxon>
        <taxon>Gammaproteobacteria</taxon>
        <taxon>Pseudomonadales</taxon>
        <taxon>Marinobacteraceae</taxon>
        <taxon>Marinobacter</taxon>
    </lineage>
</organism>
<dbReference type="AlphaFoldDB" id="W5YJJ8"/>
<proteinExistence type="predicted"/>
<keyword evidence="1" id="KW-0472">Membrane</keyword>
<keyword evidence="1" id="KW-0812">Transmembrane</keyword>
<evidence type="ECO:0000313" key="2">
    <source>
        <dbReference type="EMBL" id="AHI29255.1"/>
    </source>
</evidence>
<gene>
    <name evidence="2" type="ORF">AU14_13575</name>
</gene>
<keyword evidence="3" id="KW-1185">Reference proteome</keyword>
<protein>
    <submittedName>
        <fullName evidence="2">Uncharacterized protein</fullName>
    </submittedName>
</protein>
<keyword evidence="1" id="KW-1133">Transmembrane helix</keyword>
<dbReference type="STRING" id="1420916.AU14_13575"/>
<reference evidence="2 3" key="1">
    <citation type="journal article" date="2014" name="Genome Announc.">
        <title>Draft Genome Sequences of Marinobacter similis A3d10T and Marinobacter salarius R9SW1T.</title>
        <authorList>
            <person name="Ivanova E.P."/>
            <person name="Ng H.J."/>
            <person name="Webb H.K."/>
            <person name="Feng G."/>
            <person name="Oshima K."/>
            <person name="Hattori M."/>
            <person name="Ohkuma M."/>
            <person name="Sergeev A.F."/>
            <person name="Mikhailov V.V."/>
            <person name="Crawford R.J."/>
            <person name="Sawabe T."/>
        </authorList>
    </citation>
    <scope>NUCLEOTIDE SEQUENCE [LARGE SCALE GENOMIC DNA]</scope>
    <source>
        <strain evidence="2 3">A3d10</strain>
    </source>
</reference>
<dbReference type="HOGENOM" id="CLU_1407293_0_0_6"/>
<dbReference type="KEGG" id="msx:AU14_13575"/>
<evidence type="ECO:0000313" key="3">
    <source>
        <dbReference type="Proteomes" id="UP000061489"/>
    </source>
</evidence>
<name>W5YJJ8_9GAMM</name>
<dbReference type="Proteomes" id="UP000061489">
    <property type="component" value="Chromosome"/>
</dbReference>
<accession>W5YJJ8</accession>
<evidence type="ECO:0000256" key="1">
    <source>
        <dbReference type="SAM" id="Phobius"/>
    </source>
</evidence>
<dbReference type="EMBL" id="CP007151">
    <property type="protein sequence ID" value="AHI29255.1"/>
    <property type="molecule type" value="Genomic_DNA"/>
</dbReference>
<sequence>MSASDAATDQANRLWFRFLVALIIMALLWWWVLGALDRRAGSVEQVAVDSELSQLRAAVLIKSAEAMLERPQGFYARVGGNPFEWLKQEWRRYQGGCDGSYPPVGHWCFWVSVQKETINHPKGWLIYRPNRPITLAGRQFGPVAPAAWRVTVEHVGVPNDASRNSGRRAGGLLLEMVNPDTGEPVLQAQR</sequence>
<feature type="transmembrane region" description="Helical" evidence="1">
    <location>
        <begin position="14"/>
        <end position="33"/>
    </location>
</feature>